<dbReference type="EMBL" id="CP001720">
    <property type="protein sequence ID" value="ACV62018.1"/>
    <property type="molecule type" value="Genomic_DNA"/>
</dbReference>
<dbReference type="KEGG" id="dae:Dtox_1132"/>
<reference evidence="2 3" key="1">
    <citation type="journal article" date="2009" name="Stand. Genomic Sci.">
        <title>Complete genome sequence of Desulfotomaculum acetoxidans type strain (5575).</title>
        <authorList>
            <person name="Spring S."/>
            <person name="Lapidus A."/>
            <person name="Schroder M."/>
            <person name="Gleim D."/>
            <person name="Sims D."/>
            <person name="Meincke L."/>
            <person name="Glavina Del Rio T."/>
            <person name="Tice H."/>
            <person name="Copeland A."/>
            <person name="Cheng J.F."/>
            <person name="Lucas S."/>
            <person name="Chen F."/>
            <person name="Nolan M."/>
            <person name="Bruce D."/>
            <person name="Goodwin L."/>
            <person name="Pitluck S."/>
            <person name="Ivanova N."/>
            <person name="Mavromatis K."/>
            <person name="Mikhailova N."/>
            <person name="Pati A."/>
            <person name="Chen A."/>
            <person name="Palaniappan K."/>
            <person name="Land M."/>
            <person name="Hauser L."/>
            <person name="Chang Y.J."/>
            <person name="Jeffries C.D."/>
            <person name="Chain P."/>
            <person name="Saunders E."/>
            <person name="Brettin T."/>
            <person name="Detter J.C."/>
            <person name="Goker M."/>
            <person name="Bristow J."/>
            <person name="Eisen J.A."/>
            <person name="Markowitz V."/>
            <person name="Hugenholtz P."/>
            <person name="Kyrpides N.C."/>
            <person name="Klenk H.P."/>
            <person name="Han C."/>
        </authorList>
    </citation>
    <scope>NUCLEOTIDE SEQUENCE [LARGE SCALE GENOMIC DNA]</scope>
    <source>
        <strain evidence="3">ATCC 49208 / DSM 771 / VKM B-1644</strain>
    </source>
</reference>
<accession>C8W4F0</accession>
<protein>
    <submittedName>
        <fullName evidence="2">Metallophosphoesterase</fullName>
    </submittedName>
</protein>
<keyword evidence="3" id="KW-1185">Reference proteome</keyword>
<dbReference type="PANTHER" id="PTHR43143:SF1">
    <property type="entry name" value="SERINE_THREONINE-PROTEIN PHOSPHATASE CPPED1"/>
    <property type="match status" value="1"/>
</dbReference>
<evidence type="ECO:0000313" key="2">
    <source>
        <dbReference type="EMBL" id="ACV62018.1"/>
    </source>
</evidence>
<dbReference type="SUPFAM" id="SSF56300">
    <property type="entry name" value="Metallo-dependent phosphatases"/>
    <property type="match status" value="1"/>
</dbReference>
<dbReference type="HOGENOM" id="CLU_069120_0_0_9"/>
<dbReference type="AlphaFoldDB" id="C8W4F0"/>
<dbReference type="PANTHER" id="PTHR43143">
    <property type="entry name" value="METALLOPHOSPHOESTERASE, CALCINEURIN SUPERFAMILY"/>
    <property type="match status" value="1"/>
</dbReference>
<dbReference type="STRING" id="485916.Dtox_1132"/>
<feature type="domain" description="Calcineurin-like phosphoesterase" evidence="1">
    <location>
        <begin position="4"/>
        <end position="200"/>
    </location>
</feature>
<gene>
    <name evidence="2" type="ordered locus">Dtox_1132</name>
</gene>
<organism evidence="2 3">
    <name type="scientific">Desulfofarcimen acetoxidans (strain ATCC 49208 / DSM 771 / KCTC 5769 / VKM B-1644 / 5575)</name>
    <name type="common">Desulfotomaculum acetoxidans</name>
    <dbReference type="NCBI Taxonomy" id="485916"/>
    <lineage>
        <taxon>Bacteria</taxon>
        <taxon>Bacillati</taxon>
        <taxon>Bacillota</taxon>
        <taxon>Clostridia</taxon>
        <taxon>Eubacteriales</taxon>
        <taxon>Peptococcaceae</taxon>
        <taxon>Desulfofarcimen</taxon>
    </lineage>
</organism>
<dbReference type="Pfam" id="PF00149">
    <property type="entry name" value="Metallophos"/>
    <property type="match status" value="1"/>
</dbReference>
<name>C8W4F0_DESAS</name>
<dbReference type="InterPro" id="IPR029052">
    <property type="entry name" value="Metallo-depent_PP-like"/>
</dbReference>
<dbReference type="GO" id="GO:0016787">
    <property type="term" value="F:hydrolase activity"/>
    <property type="evidence" value="ECO:0007669"/>
    <property type="project" value="InterPro"/>
</dbReference>
<dbReference type="Gene3D" id="3.60.21.10">
    <property type="match status" value="1"/>
</dbReference>
<dbReference type="eggNOG" id="COG1409">
    <property type="taxonomic scope" value="Bacteria"/>
</dbReference>
<dbReference type="InterPro" id="IPR051918">
    <property type="entry name" value="STPP_CPPED1"/>
</dbReference>
<evidence type="ECO:0000313" key="3">
    <source>
        <dbReference type="Proteomes" id="UP000002217"/>
    </source>
</evidence>
<dbReference type="OrthoDB" id="9809781at2"/>
<dbReference type="InterPro" id="IPR004843">
    <property type="entry name" value="Calcineurin-like_PHP"/>
</dbReference>
<evidence type="ECO:0000259" key="1">
    <source>
        <dbReference type="Pfam" id="PF00149"/>
    </source>
</evidence>
<dbReference type="Proteomes" id="UP000002217">
    <property type="component" value="Chromosome"/>
</dbReference>
<sequence length="305" mass="35499">MSNFRFVVIGDSQGSHHGIDKKILEKILYRVTSLDPQPEFLLFTGDLTEGDGDGYDDLHYWRDNVTNFYPISMIFPAMGNHEPDEETFAEVFSHLPDNGPSGFNRTAYMFDYGNSRFFCLNSNRSHKISGNQSDWLIKHLQYALREGKEHFFVYFHHPSYPVGRHLGSSLDYHPYYRNTFWKIIDKYNVDLVFNGHEHNYSRRYINSAMNTEMDGKEFVFKNSIYQIICGGGGAKLNDEAYSTKNVKVGPVKSYHFVVVDIESHTVKIHVYDPDGDVLDSFSVSKSRKIDLSTKQRFVRRYLLRY</sequence>
<dbReference type="RefSeq" id="WP_015756733.1">
    <property type="nucleotide sequence ID" value="NC_013216.1"/>
</dbReference>
<proteinExistence type="predicted"/>